<gene>
    <name evidence="1" type="ORF">SK128_023604</name>
</gene>
<keyword evidence="2" id="KW-1185">Reference proteome</keyword>
<evidence type="ECO:0000313" key="2">
    <source>
        <dbReference type="Proteomes" id="UP001381693"/>
    </source>
</evidence>
<comment type="caution">
    <text evidence="1">The sequence shown here is derived from an EMBL/GenBank/DDBJ whole genome shotgun (WGS) entry which is preliminary data.</text>
</comment>
<protein>
    <submittedName>
        <fullName evidence="1">Uncharacterized protein</fullName>
    </submittedName>
</protein>
<name>A0AAN9A052_HALRR</name>
<evidence type="ECO:0000313" key="1">
    <source>
        <dbReference type="EMBL" id="KAK7069624.1"/>
    </source>
</evidence>
<accession>A0AAN9A052</accession>
<feature type="non-terminal residue" evidence="1">
    <location>
        <position position="1"/>
    </location>
</feature>
<organism evidence="1 2">
    <name type="scientific">Halocaridina rubra</name>
    <name type="common">Hawaiian red shrimp</name>
    <dbReference type="NCBI Taxonomy" id="373956"/>
    <lineage>
        <taxon>Eukaryota</taxon>
        <taxon>Metazoa</taxon>
        <taxon>Ecdysozoa</taxon>
        <taxon>Arthropoda</taxon>
        <taxon>Crustacea</taxon>
        <taxon>Multicrustacea</taxon>
        <taxon>Malacostraca</taxon>
        <taxon>Eumalacostraca</taxon>
        <taxon>Eucarida</taxon>
        <taxon>Decapoda</taxon>
        <taxon>Pleocyemata</taxon>
        <taxon>Caridea</taxon>
        <taxon>Atyoidea</taxon>
        <taxon>Atyidae</taxon>
        <taxon>Halocaridina</taxon>
    </lineage>
</organism>
<dbReference type="AlphaFoldDB" id="A0AAN9A052"/>
<proteinExistence type="predicted"/>
<sequence length="134" mass="15472">FPNDYIVGSTESDSQSTSRIQILEEIPRGGGKPPSQLCPNDKFFLWNRFQKHKILGNTYGSRLKTPKDTQRCIGSNLHGIFRFSDVESLMFVAKEEGQRVEQELTFTKRFWRMRWGGGETCNSVHRVSESKRTI</sequence>
<dbReference type="Proteomes" id="UP001381693">
    <property type="component" value="Unassembled WGS sequence"/>
</dbReference>
<dbReference type="EMBL" id="JAXCGZ010016024">
    <property type="protein sequence ID" value="KAK7069624.1"/>
    <property type="molecule type" value="Genomic_DNA"/>
</dbReference>
<reference evidence="1 2" key="1">
    <citation type="submission" date="2023-11" db="EMBL/GenBank/DDBJ databases">
        <title>Halocaridina rubra genome assembly.</title>
        <authorList>
            <person name="Smith C."/>
        </authorList>
    </citation>
    <scope>NUCLEOTIDE SEQUENCE [LARGE SCALE GENOMIC DNA]</scope>
    <source>
        <strain evidence="1">EP-1</strain>
        <tissue evidence="1">Whole</tissue>
    </source>
</reference>